<evidence type="ECO:0000313" key="7">
    <source>
        <dbReference type="Proteomes" id="UP000761534"/>
    </source>
</evidence>
<dbReference type="FunFam" id="3.50.30.30:FF:000008">
    <property type="entry name" value="Glutamate carboxypeptidase 2"/>
    <property type="match status" value="1"/>
</dbReference>
<dbReference type="GO" id="GO:0004180">
    <property type="term" value="F:carboxypeptidase activity"/>
    <property type="evidence" value="ECO:0007669"/>
    <property type="project" value="TreeGrafter"/>
</dbReference>
<protein>
    <submittedName>
        <fullName evidence="6">Uncharacterized protein</fullName>
    </submittedName>
</protein>
<organism evidence="6 7">
    <name type="scientific">Trichomonascus ciferrii</name>
    <dbReference type="NCBI Taxonomy" id="44093"/>
    <lineage>
        <taxon>Eukaryota</taxon>
        <taxon>Fungi</taxon>
        <taxon>Dikarya</taxon>
        <taxon>Ascomycota</taxon>
        <taxon>Saccharomycotina</taxon>
        <taxon>Dipodascomycetes</taxon>
        <taxon>Dipodascales</taxon>
        <taxon>Trichomonascaceae</taxon>
        <taxon>Trichomonascus</taxon>
        <taxon>Trichomonascus ciferrii complex</taxon>
    </lineage>
</organism>
<dbReference type="CDD" id="cd02121">
    <property type="entry name" value="PA_GCPII_like"/>
    <property type="match status" value="1"/>
</dbReference>
<feature type="transmembrane region" description="Helical" evidence="2">
    <location>
        <begin position="30"/>
        <end position="49"/>
    </location>
</feature>
<dbReference type="Gene3D" id="3.50.30.30">
    <property type="match status" value="1"/>
</dbReference>
<dbReference type="VEuPathDB" id="FungiDB:TRICI_002812"/>
<dbReference type="FunFam" id="3.40.630.10:FF:000101">
    <property type="entry name" value="N-acetylated alpha-linked acidic dipeptidase like 1"/>
    <property type="match status" value="1"/>
</dbReference>
<dbReference type="Pfam" id="PF04389">
    <property type="entry name" value="Peptidase_M28"/>
    <property type="match status" value="1"/>
</dbReference>
<keyword evidence="7" id="KW-1185">Reference proteome</keyword>
<evidence type="ECO:0000259" key="5">
    <source>
        <dbReference type="Pfam" id="PF04389"/>
    </source>
</evidence>
<evidence type="ECO:0000256" key="2">
    <source>
        <dbReference type="SAM" id="Phobius"/>
    </source>
</evidence>
<dbReference type="InterPro" id="IPR007365">
    <property type="entry name" value="TFR-like_dimer_dom"/>
</dbReference>
<evidence type="ECO:0000256" key="1">
    <source>
        <dbReference type="ARBA" id="ARBA00005634"/>
    </source>
</evidence>
<feature type="domain" description="PA" evidence="3">
    <location>
        <begin position="182"/>
        <end position="257"/>
    </location>
</feature>
<evidence type="ECO:0000259" key="3">
    <source>
        <dbReference type="Pfam" id="PF02225"/>
    </source>
</evidence>
<dbReference type="Pfam" id="PF04253">
    <property type="entry name" value="TFR_dimer"/>
    <property type="match status" value="1"/>
</dbReference>
<reference evidence="6" key="1">
    <citation type="journal article" date="2019" name="G3 (Bethesda)">
        <title>Genome Assemblies of Two Rare Opportunistic Yeast Pathogens: Diutina rugosa (syn. Candida rugosa) and Trichomonascus ciferrii (syn. Candida ciferrii).</title>
        <authorList>
            <person name="Mixao V."/>
            <person name="Saus E."/>
            <person name="Hansen A.P."/>
            <person name="Lass-Florl C."/>
            <person name="Gabaldon T."/>
        </authorList>
    </citation>
    <scope>NUCLEOTIDE SEQUENCE</scope>
    <source>
        <strain evidence="6">CBS 4856</strain>
    </source>
</reference>
<dbReference type="InterPro" id="IPR036757">
    <property type="entry name" value="TFR-like_dimer_dom_sf"/>
</dbReference>
<dbReference type="PANTHER" id="PTHR10404">
    <property type="entry name" value="N-ACETYLATED-ALPHA-LINKED ACIDIC DIPEPTIDASE"/>
    <property type="match status" value="1"/>
</dbReference>
<dbReference type="Gene3D" id="1.20.930.40">
    <property type="entry name" value="Transferrin receptor-like, dimerisation domain"/>
    <property type="match status" value="1"/>
</dbReference>
<dbReference type="InterPro" id="IPR046450">
    <property type="entry name" value="PA_dom_sf"/>
</dbReference>
<dbReference type="AlphaFoldDB" id="A0A642V5P2"/>
<name>A0A642V5P2_9ASCO</name>
<evidence type="ECO:0000313" key="6">
    <source>
        <dbReference type="EMBL" id="KAA8914929.1"/>
    </source>
</evidence>
<evidence type="ECO:0000259" key="4">
    <source>
        <dbReference type="Pfam" id="PF04253"/>
    </source>
</evidence>
<accession>A0A642V5P2</accession>
<sequence length="746" mass="85170">MVVANSDLERQPLLADDGKKRSKKATWTRWMALCSFGMLFLFLFNLVFLPRTSVNRDWRRLHHLKVTYPELERTLFQSIDAESIREWSKKYTAERHLAGENYPLVQWTHDKFKEFGLKSEIAQYDVYLNKPYDHHVKLLDKDGNVQYTASLEEDEIPEDPTTTLPEDERVPTFHGYSASGNVTGKFVYANYGLLDDFELLDAKGIDLKDKVVIVRYNRNFRGMKVKFAQDRGASSVLIYSDPGDDPFSVYNGDKAYPDGKARHPSAVQRGSVQFLSLLPGDPTTPGYASKGDVDRADPHGSIPSIPSIPISFRDVLPILKELNGKGPKHGEMNEWWKGGLEEFDYSVGPSDVELNVMNLQDYDIRPIYNVIGRIEGVVKDEAIVIGNHRDAWIAGGAGDPNSGSAALIELARAFGQLKKIGWKPMRTIILASWDGEEYGLLGSTEWGEDKAKYLKAHCLAYVNVDVGCSGSHFSAQSSPLLFDLIQESTKRVSSPDGNETLHEYWERDSGARIRTLGSGSDFTVFQDHLGIPSIDLGFKPRGDDPIYQYHSNYDSFHWMDNFADPEWKYHSTITKIWGLLTLSLAEREVIPFKATQYGKLLHWQVDNLEKDISGGHNNTHVFSKLKGELEDFIEKAEEYDKYTTKLQDEYTKDYPWYKWYIKVTLLFKIKITNFKLFKLERAFLYEDGLDDRSWFKHIVFAPDRYLGYTGALLPGLTEAVEDHSLERIIKWSEITSDCIKRAMNSL</sequence>
<dbReference type="SUPFAM" id="SSF47672">
    <property type="entry name" value="Transferrin receptor-like dimerisation domain"/>
    <property type="match status" value="1"/>
</dbReference>
<dbReference type="InterPro" id="IPR003137">
    <property type="entry name" value="PA_domain"/>
</dbReference>
<dbReference type="OrthoDB" id="5841748at2759"/>
<dbReference type="PANTHER" id="PTHR10404:SF46">
    <property type="entry name" value="VACUOLAR PROTEIN SORTING-ASSOCIATED PROTEIN 70"/>
    <property type="match status" value="1"/>
</dbReference>
<keyword evidence="2" id="KW-0472">Membrane</keyword>
<keyword evidence="2" id="KW-1133">Transmembrane helix</keyword>
<comment type="similarity">
    <text evidence="1">Belongs to the peptidase M28 family. M28B subfamily.</text>
</comment>
<dbReference type="InterPro" id="IPR007484">
    <property type="entry name" value="Peptidase_M28"/>
</dbReference>
<dbReference type="InterPro" id="IPR039373">
    <property type="entry name" value="Peptidase_M28B"/>
</dbReference>
<dbReference type="Proteomes" id="UP000761534">
    <property type="component" value="Unassembled WGS sequence"/>
</dbReference>
<dbReference type="CDD" id="cd08022">
    <property type="entry name" value="M28_PSMA_like"/>
    <property type="match status" value="1"/>
</dbReference>
<proteinExistence type="inferred from homology"/>
<dbReference type="Pfam" id="PF02225">
    <property type="entry name" value="PA"/>
    <property type="match status" value="1"/>
</dbReference>
<dbReference type="EMBL" id="SWFS01000191">
    <property type="protein sequence ID" value="KAA8914929.1"/>
    <property type="molecule type" value="Genomic_DNA"/>
</dbReference>
<gene>
    <name evidence="6" type="ORF">TRICI_002812</name>
</gene>
<dbReference type="SUPFAM" id="SSF52025">
    <property type="entry name" value="PA domain"/>
    <property type="match status" value="1"/>
</dbReference>
<comment type="caution">
    <text evidence="6">The sequence shown here is derived from an EMBL/GenBank/DDBJ whole genome shotgun (WGS) entry which is preliminary data.</text>
</comment>
<keyword evidence="2" id="KW-0812">Transmembrane</keyword>
<feature type="domain" description="Peptidase M28" evidence="5">
    <location>
        <begin position="369"/>
        <end position="557"/>
    </location>
</feature>
<dbReference type="SUPFAM" id="SSF53187">
    <property type="entry name" value="Zn-dependent exopeptidases"/>
    <property type="match status" value="1"/>
</dbReference>
<dbReference type="Gene3D" id="3.40.630.10">
    <property type="entry name" value="Zn peptidases"/>
    <property type="match status" value="1"/>
</dbReference>
<feature type="domain" description="Transferrin receptor-like dimerisation" evidence="4">
    <location>
        <begin position="622"/>
        <end position="746"/>
    </location>
</feature>